<dbReference type="EMBL" id="HBKN01047910">
    <property type="protein sequence ID" value="CAE2338053.1"/>
    <property type="molecule type" value="Transcribed_RNA"/>
</dbReference>
<keyword evidence="2" id="KW-1133">Transmembrane helix</keyword>
<sequence>MKGAFRRIATFLIGCFALAAGIVILVYSLKEREFVNNFVPKTCKTISVTGRECMNNIIGSYSQAMITAQSCENNVYTQMGCTCQANSCDCSGGTYGEVNTYWWKVLTLVGAISTGLMGLYMLFASYLALSNSAGQVSVRIFSVLSGFLFIIFAAVGAAMIYLSVYIEKDSTFNTDQSCLMKSPAITAEVQAENCIIEVQCKTIKDLKSSMKTILYGDLYRLHLLVAVSFVDRAWDPLLSRRLLLVAGNLCMLLLCHTQRRVRAACTGPSDTGRAERRNRHACEPNGTGARGQGGAPRCLHLDAFSPGVVRRS</sequence>
<accession>A0A6U6DFL7</accession>
<keyword evidence="2" id="KW-0472">Membrane</keyword>
<feature type="region of interest" description="Disordered" evidence="1">
    <location>
        <begin position="266"/>
        <end position="294"/>
    </location>
</feature>
<name>A0A6U6DFL7_GUITH</name>
<evidence type="ECO:0008006" key="5">
    <source>
        <dbReference type="Google" id="ProtNLM"/>
    </source>
</evidence>
<feature type="transmembrane region" description="Helical" evidence="2">
    <location>
        <begin position="141"/>
        <end position="166"/>
    </location>
</feature>
<evidence type="ECO:0000256" key="2">
    <source>
        <dbReference type="SAM" id="Phobius"/>
    </source>
</evidence>
<proteinExistence type="predicted"/>
<evidence type="ECO:0000313" key="4">
    <source>
        <dbReference type="EMBL" id="CAE2338069.1"/>
    </source>
</evidence>
<evidence type="ECO:0000256" key="1">
    <source>
        <dbReference type="SAM" id="MobiDB-lite"/>
    </source>
</evidence>
<dbReference type="EMBL" id="HBKN01047921">
    <property type="protein sequence ID" value="CAE2338069.1"/>
    <property type="molecule type" value="Transcribed_RNA"/>
</dbReference>
<evidence type="ECO:0000313" key="3">
    <source>
        <dbReference type="EMBL" id="CAE2338053.1"/>
    </source>
</evidence>
<gene>
    <name evidence="3" type="ORF">GTHE00462_LOCUS37413</name>
    <name evidence="4" type="ORF">GTHE00462_LOCUS37422</name>
</gene>
<organism evidence="4">
    <name type="scientific">Guillardia theta</name>
    <name type="common">Cryptophyte</name>
    <name type="synonym">Cryptomonas phi</name>
    <dbReference type="NCBI Taxonomy" id="55529"/>
    <lineage>
        <taxon>Eukaryota</taxon>
        <taxon>Cryptophyceae</taxon>
        <taxon>Pyrenomonadales</taxon>
        <taxon>Geminigeraceae</taxon>
        <taxon>Guillardia</taxon>
    </lineage>
</organism>
<dbReference type="AlphaFoldDB" id="A0A6U6DFL7"/>
<protein>
    <recommendedName>
        <fullName evidence="5">Transmembrane protein</fullName>
    </recommendedName>
</protein>
<reference evidence="4" key="1">
    <citation type="submission" date="2021-01" db="EMBL/GenBank/DDBJ databases">
        <authorList>
            <person name="Corre E."/>
            <person name="Pelletier E."/>
            <person name="Niang G."/>
            <person name="Scheremetjew M."/>
            <person name="Finn R."/>
            <person name="Kale V."/>
            <person name="Holt S."/>
            <person name="Cochrane G."/>
            <person name="Meng A."/>
            <person name="Brown T."/>
            <person name="Cohen L."/>
        </authorList>
    </citation>
    <scope>NUCLEOTIDE SEQUENCE</scope>
    <source>
        <strain evidence="4">CCMP 2712</strain>
    </source>
</reference>
<feature type="transmembrane region" description="Helical" evidence="2">
    <location>
        <begin position="7"/>
        <end position="29"/>
    </location>
</feature>
<keyword evidence="2" id="KW-0812">Transmembrane</keyword>
<feature type="transmembrane region" description="Helical" evidence="2">
    <location>
        <begin position="101"/>
        <end position="129"/>
    </location>
</feature>